<dbReference type="EMBL" id="JBHSMG010000001">
    <property type="protein sequence ID" value="MFC5500768.1"/>
    <property type="molecule type" value="Genomic_DNA"/>
</dbReference>
<feature type="region of interest" description="Disordered" evidence="1">
    <location>
        <begin position="256"/>
        <end position="326"/>
    </location>
</feature>
<keyword evidence="2" id="KW-0812">Transmembrane</keyword>
<feature type="transmembrane region" description="Helical" evidence="2">
    <location>
        <begin position="135"/>
        <end position="156"/>
    </location>
</feature>
<evidence type="ECO:0008006" key="5">
    <source>
        <dbReference type="Google" id="ProtNLM"/>
    </source>
</evidence>
<sequence>METTGAGTVVMVAIAAGLWFFYFVPTWMRRREYLATERTATRLQQTLRIMAETAELPEQVRVEVNARDAARQERVLQARERRADALAARQAAALLAAMPPAPPVVPSSRSAAVRVASAGAPVSAHLRARRRRARVLASTLLAAGTVTIGVQLWLVVTSGAVLGSWFVVAGGAAIGFAGVGVRRRLDARRAPVAVASPRAAQPVVERAPQAAVERSSGWTPVPVPAPLYLSRPATQRLEPAPDLVAQLRAAALASERALRDAHDAPEVVPFRPQRSQPSHGPAETPASRPATASPAVSRWASMGRVEGSDAAAPDLDEVLRRRRSAG</sequence>
<dbReference type="RefSeq" id="WP_386738379.1">
    <property type="nucleotide sequence ID" value="NZ_JBHSMG010000001.1"/>
</dbReference>
<proteinExistence type="predicted"/>
<feature type="transmembrane region" description="Helical" evidence="2">
    <location>
        <begin position="6"/>
        <end position="24"/>
    </location>
</feature>
<protein>
    <recommendedName>
        <fullName evidence="5">Large exoprotein</fullName>
    </recommendedName>
</protein>
<dbReference type="Proteomes" id="UP001596039">
    <property type="component" value="Unassembled WGS sequence"/>
</dbReference>
<gene>
    <name evidence="3" type="ORF">ACFPJ4_00785</name>
</gene>
<evidence type="ECO:0000256" key="2">
    <source>
        <dbReference type="SAM" id="Phobius"/>
    </source>
</evidence>
<reference evidence="4" key="1">
    <citation type="journal article" date="2019" name="Int. J. Syst. Evol. Microbiol.">
        <title>The Global Catalogue of Microorganisms (GCM) 10K type strain sequencing project: providing services to taxonomists for standard genome sequencing and annotation.</title>
        <authorList>
            <consortium name="The Broad Institute Genomics Platform"/>
            <consortium name="The Broad Institute Genome Sequencing Center for Infectious Disease"/>
            <person name="Wu L."/>
            <person name="Ma J."/>
        </authorList>
    </citation>
    <scope>NUCLEOTIDE SEQUENCE [LARGE SCALE GENOMIC DNA]</scope>
    <source>
        <strain evidence="4">CGMCC 4.6997</strain>
    </source>
</reference>
<comment type="caution">
    <text evidence="3">The sequence shown here is derived from an EMBL/GenBank/DDBJ whole genome shotgun (WGS) entry which is preliminary data.</text>
</comment>
<keyword evidence="4" id="KW-1185">Reference proteome</keyword>
<evidence type="ECO:0000256" key="1">
    <source>
        <dbReference type="SAM" id="MobiDB-lite"/>
    </source>
</evidence>
<feature type="transmembrane region" description="Helical" evidence="2">
    <location>
        <begin position="162"/>
        <end position="181"/>
    </location>
</feature>
<accession>A0ABW0NNH9</accession>
<keyword evidence="2" id="KW-0472">Membrane</keyword>
<keyword evidence="2" id="KW-1133">Transmembrane helix</keyword>
<feature type="compositionally biased region" description="Basic and acidic residues" evidence="1">
    <location>
        <begin position="256"/>
        <end position="265"/>
    </location>
</feature>
<evidence type="ECO:0000313" key="4">
    <source>
        <dbReference type="Proteomes" id="UP001596039"/>
    </source>
</evidence>
<organism evidence="3 4">
    <name type="scientific">Lysinimonas soli</name>
    <dbReference type="NCBI Taxonomy" id="1074233"/>
    <lineage>
        <taxon>Bacteria</taxon>
        <taxon>Bacillati</taxon>
        <taxon>Actinomycetota</taxon>
        <taxon>Actinomycetes</taxon>
        <taxon>Micrococcales</taxon>
        <taxon>Microbacteriaceae</taxon>
        <taxon>Lysinimonas</taxon>
    </lineage>
</organism>
<feature type="compositionally biased region" description="Low complexity" evidence="1">
    <location>
        <begin position="281"/>
        <end position="295"/>
    </location>
</feature>
<evidence type="ECO:0000313" key="3">
    <source>
        <dbReference type="EMBL" id="MFC5500768.1"/>
    </source>
</evidence>
<name>A0ABW0NNH9_9MICO</name>